<dbReference type="PROSITE" id="PS51257">
    <property type="entry name" value="PROKAR_LIPOPROTEIN"/>
    <property type="match status" value="1"/>
</dbReference>
<gene>
    <name evidence="2" type="ORF">COCCU_06100</name>
</gene>
<protein>
    <submittedName>
        <fullName evidence="2">Uncharacterized protein</fullName>
    </submittedName>
</protein>
<reference evidence="2 3" key="1">
    <citation type="submission" date="2019-11" db="EMBL/GenBank/DDBJ databases">
        <title>Complete genome sequence of Corynebacterium kalinowskii 1959, a novel Corynebacterium species isolated from soil of a small paddock in Vilsendorf, Germany.</title>
        <authorList>
            <person name="Schaffert L."/>
            <person name="Ruwe M."/>
            <person name="Milse J."/>
            <person name="Hanuschka K."/>
            <person name="Ortseifen V."/>
            <person name="Droste J."/>
            <person name="Brandt D."/>
            <person name="Schlueter L."/>
            <person name="Kutter Y."/>
            <person name="Vinke S."/>
            <person name="Viehoefer P."/>
            <person name="Jacob L."/>
            <person name="Luebke N.-C."/>
            <person name="Schulte-Berndt E."/>
            <person name="Hain C."/>
            <person name="Linder M."/>
            <person name="Schmidt P."/>
            <person name="Wollenschlaeger L."/>
            <person name="Luttermann T."/>
            <person name="Thieme E."/>
            <person name="Hassa J."/>
            <person name="Haak M."/>
            <person name="Wittchen M."/>
            <person name="Mentz A."/>
            <person name="Persicke M."/>
            <person name="Busche T."/>
            <person name="Ruckert C."/>
        </authorList>
    </citation>
    <scope>NUCLEOTIDE SEQUENCE [LARGE SCALE GENOMIC DNA]</scope>
    <source>
        <strain evidence="2 3">2039</strain>
    </source>
</reference>
<evidence type="ECO:0000313" key="3">
    <source>
        <dbReference type="Proteomes" id="UP000424462"/>
    </source>
</evidence>
<accession>A0A6B8W0W2</accession>
<dbReference type="RefSeq" id="WP_156230683.1">
    <property type="nucleotide sequence ID" value="NZ_CP046455.1"/>
</dbReference>
<feature type="compositionally biased region" description="Low complexity" evidence="1">
    <location>
        <begin position="318"/>
        <end position="330"/>
    </location>
</feature>
<dbReference type="AlphaFoldDB" id="A0A6B8W0W2"/>
<proteinExistence type="predicted"/>
<feature type="region of interest" description="Disordered" evidence="1">
    <location>
        <begin position="300"/>
        <end position="350"/>
    </location>
</feature>
<evidence type="ECO:0000313" key="2">
    <source>
        <dbReference type="EMBL" id="QGU07164.1"/>
    </source>
</evidence>
<dbReference type="EMBL" id="CP046455">
    <property type="protein sequence ID" value="QGU07164.1"/>
    <property type="molecule type" value="Genomic_DNA"/>
</dbReference>
<name>A0A6B8W0W2_9CORY</name>
<evidence type="ECO:0000256" key="1">
    <source>
        <dbReference type="SAM" id="MobiDB-lite"/>
    </source>
</evidence>
<dbReference type="Proteomes" id="UP000424462">
    <property type="component" value="Chromosome"/>
</dbReference>
<organism evidence="2 3">
    <name type="scientific">Corynebacterium occultum</name>
    <dbReference type="NCBI Taxonomy" id="2675219"/>
    <lineage>
        <taxon>Bacteria</taxon>
        <taxon>Bacillati</taxon>
        <taxon>Actinomycetota</taxon>
        <taxon>Actinomycetes</taxon>
        <taxon>Mycobacteriales</taxon>
        <taxon>Corynebacteriaceae</taxon>
        <taxon>Corynebacterium</taxon>
    </lineage>
</organism>
<keyword evidence="3" id="KW-1185">Reference proteome</keyword>
<dbReference type="KEGG" id="cok:COCCU_06100"/>
<sequence length="424" mass="45726" precursor="true">MKRLITAATTTALALSLTGCGTDTAWKETVDYQNNCTVKSFPDTLDLSATKLPNRGEIVGVSIIDDLALTGVCLPEWDKDNAIAAWEKVNDAATKANSEISYANMIVLNAGGDSMVSVTANDGEPIYEDLNFAEEFGTDTTTSSATSKASPDPVVLELGETANLTVGADGPRDINVRIDDISVSEQCHTGLNGYSDGPYDGYYNDHGYFIQITGEFEVIEHQVNYSVSGWDGTTADGYAVDFMPTSECNDPADDMPGFRSFSNPIDAGQKARAVEEYWVAELPENIVLDEPYEPVSFAWPVPQDISEPTPREGAPIDQSTTAAQETSATTPQGSSQSDPYAEHYYSSPDNPALAEHYAEQERLANIPVADGGTCPAYKCGYGTNDQGQRNPTSGEIQTLDGCQQGYITDPQLCEAVTWVETHQY</sequence>